<evidence type="ECO:0000256" key="7">
    <source>
        <dbReference type="SAM" id="MobiDB-lite"/>
    </source>
</evidence>
<dbReference type="GO" id="GO:0006508">
    <property type="term" value="P:proteolysis"/>
    <property type="evidence" value="ECO:0007669"/>
    <property type="project" value="UniProtKB-KW"/>
</dbReference>
<keyword evidence="12" id="KW-1185">Reference proteome</keyword>
<dbReference type="OrthoDB" id="498368at2759"/>
<keyword evidence="8" id="KW-0812">Transmembrane</keyword>
<dbReference type="PRINTS" id="PR00705">
    <property type="entry name" value="PAPAIN"/>
</dbReference>
<sequence>MEARTKTILMWTAIACLCFVGIPFHLKGEDREHLELAFSNYSRAFNKTYNGDSEADTRLLHFKNTLDKIHELNTLEDQNILLAMHPILKGSNGESNKFPDLEKDKEILHKYLLQKKWRHGTPKNQGYAEWGLTQFSDLSPEEFKAKYLRPDIHERIKNREKHHGNHPDPHHHHHYHGRHGIKVSDDGFKDNLIVTRKRRALSFPGDLPDKVDWRTKGVITPVLHQKSCGACWAFSTVETVESMRAIQTGKLETLSVQYVIDCATNGNLGCNGGDTCGALGWMEATKLVPAKQYPLTLEDAKCRLQSSNTGVQINSNYTCDSYEGSEDQLLTVLAHHGPVAAAVDATNWQYYVGGVIQWNCDANNNHAIQIVGYDKTANPPHYIVRNSWGTAFGDNGYLYVAIGSNLCGIAREVSSLTVEI</sequence>
<evidence type="ECO:0000313" key="12">
    <source>
        <dbReference type="Proteomes" id="UP000198287"/>
    </source>
</evidence>
<evidence type="ECO:0000313" key="11">
    <source>
        <dbReference type="EMBL" id="OXA52877.1"/>
    </source>
</evidence>
<proteinExistence type="inferred from homology"/>
<accession>A0A226E7F2</accession>
<dbReference type="AlphaFoldDB" id="A0A226E7F2"/>
<keyword evidence="4" id="KW-0788">Thiol protease</keyword>
<dbReference type="SMART" id="SM00645">
    <property type="entry name" value="Pept_C1"/>
    <property type="match status" value="1"/>
</dbReference>
<feature type="domain" description="Peptidase C1A papain C-terminal" evidence="9">
    <location>
        <begin position="207"/>
        <end position="417"/>
    </location>
</feature>
<dbReference type="Gene3D" id="3.90.70.10">
    <property type="entry name" value="Cysteine proteinases"/>
    <property type="match status" value="1"/>
</dbReference>
<dbReference type="PROSITE" id="PS00139">
    <property type="entry name" value="THIOL_PROTEASE_CYS"/>
    <property type="match status" value="1"/>
</dbReference>
<evidence type="ECO:0000256" key="8">
    <source>
        <dbReference type="SAM" id="Phobius"/>
    </source>
</evidence>
<evidence type="ECO:0000256" key="5">
    <source>
        <dbReference type="ARBA" id="ARBA00023145"/>
    </source>
</evidence>
<evidence type="ECO:0000256" key="4">
    <source>
        <dbReference type="ARBA" id="ARBA00022807"/>
    </source>
</evidence>
<reference evidence="11 12" key="1">
    <citation type="submission" date="2015-12" db="EMBL/GenBank/DDBJ databases">
        <title>The genome of Folsomia candida.</title>
        <authorList>
            <person name="Faddeeva A."/>
            <person name="Derks M.F."/>
            <person name="Anvar Y."/>
            <person name="Smit S."/>
            <person name="Van Straalen N."/>
            <person name="Roelofs D."/>
        </authorList>
    </citation>
    <scope>NUCLEOTIDE SEQUENCE [LARGE SCALE GENOMIC DNA]</scope>
    <source>
        <strain evidence="11 12">VU population</strain>
        <tissue evidence="11">Whole body</tissue>
    </source>
</reference>
<dbReference type="InterPro" id="IPR039417">
    <property type="entry name" value="Peptidase_C1A_papain-like"/>
</dbReference>
<organism evidence="11 12">
    <name type="scientific">Folsomia candida</name>
    <name type="common">Springtail</name>
    <dbReference type="NCBI Taxonomy" id="158441"/>
    <lineage>
        <taxon>Eukaryota</taxon>
        <taxon>Metazoa</taxon>
        <taxon>Ecdysozoa</taxon>
        <taxon>Arthropoda</taxon>
        <taxon>Hexapoda</taxon>
        <taxon>Collembola</taxon>
        <taxon>Entomobryomorpha</taxon>
        <taxon>Isotomoidea</taxon>
        <taxon>Isotomidae</taxon>
        <taxon>Proisotominae</taxon>
        <taxon>Folsomia</taxon>
    </lineage>
</organism>
<keyword evidence="2" id="KW-0645">Protease</keyword>
<dbReference type="Gene3D" id="1.10.287.2250">
    <property type="match status" value="1"/>
</dbReference>
<feature type="domain" description="Cathepsin propeptide inhibitor" evidence="10">
    <location>
        <begin position="38"/>
        <end position="143"/>
    </location>
</feature>
<dbReference type="InterPro" id="IPR000169">
    <property type="entry name" value="Pept_cys_AS"/>
</dbReference>
<keyword evidence="8" id="KW-1133">Transmembrane helix</keyword>
<evidence type="ECO:0000259" key="10">
    <source>
        <dbReference type="SMART" id="SM00848"/>
    </source>
</evidence>
<dbReference type="Proteomes" id="UP000198287">
    <property type="component" value="Unassembled WGS sequence"/>
</dbReference>
<dbReference type="SUPFAM" id="SSF54001">
    <property type="entry name" value="Cysteine proteinases"/>
    <property type="match status" value="1"/>
</dbReference>
<dbReference type="CDD" id="cd02248">
    <property type="entry name" value="Peptidase_C1A"/>
    <property type="match status" value="1"/>
</dbReference>
<dbReference type="OMA" id="SNHGCNG"/>
<dbReference type="STRING" id="158441.A0A226E7F2"/>
<keyword evidence="3" id="KW-0378">Hydrolase</keyword>
<comment type="similarity">
    <text evidence="1">Belongs to the peptidase C1 family.</text>
</comment>
<keyword evidence="5" id="KW-0865">Zymogen</keyword>
<evidence type="ECO:0000259" key="9">
    <source>
        <dbReference type="SMART" id="SM00645"/>
    </source>
</evidence>
<comment type="caution">
    <text evidence="11">The sequence shown here is derived from an EMBL/GenBank/DDBJ whole genome shotgun (WGS) entry which is preliminary data.</text>
</comment>
<name>A0A226E7F2_FOLCA</name>
<protein>
    <submittedName>
        <fullName evidence="11">Cathepsin O</fullName>
    </submittedName>
</protein>
<feature type="region of interest" description="Disordered" evidence="7">
    <location>
        <begin position="160"/>
        <end position="180"/>
    </location>
</feature>
<evidence type="ECO:0000256" key="2">
    <source>
        <dbReference type="ARBA" id="ARBA00022670"/>
    </source>
</evidence>
<gene>
    <name evidence="11" type="ORF">Fcan01_12446</name>
</gene>
<dbReference type="Pfam" id="PF00112">
    <property type="entry name" value="Peptidase_C1"/>
    <property type="match status" value="1"/>
</dbReference>
<dbReference type="InterPro" id="IPR013201">
    <property type="entry name" value="Prot_inhib_I29"/>
</dbReference>
<dbReference type="Pfam" id="PF08246">
    <property type="entry name" value="Inhibitor_I29"/>
    <property type="match status" value="1"/>
</dbReference>
<feature type="transmembrane region" description="Helical" evidence="8">
    <location>
        <begin position="7"/>
        <end position="26"/>
    </location>
</feature>
<dbReference type="InterPro" id="IPR013128">
    <property type="entry name" value="Peptidase_C1A"/>
</dbReference>
<evidence type="ECO:0000256" key="3">
    <source>
        <dbReference type="ARBA" id="ARBA00022801"/>
    </source>
</evidence>
<keyword evidence="8" id="KW-0472">Membrane</keyword>
<dbReference type="PANTHER" id="PTHR12411">
    <property type="entry name" value="CYSTEINE PROTEASE FAMILY C1-RELATED"/>
    <property type="match status" value="1"/>
</dbReference>
<dbReference type="SMART" id="SM00848">
    <property type="entry name" value="Inhibitor_I29"/>
    <property type="match status" value="1"/>
</dbReference>
<dbReference type="InterPro" id="IPR025660">
    <property type="entry name" value="Pept_his_AS"/>
</dbReference>
<dbReference type="GO" id="GO:0008234">
    <property type="term" value="F:cysteine-type peptidase activity"/>
    <property type="evidence" value="ECO:0007669"/>
    <property type="project" value="UniProtKB-KW"/>
</dbReference>
<evidence type="ECO:0000256" key="6">
    <source>
        <dbReference type="ARBA" id="ARBA00023157"/>
    </source>
</evidence>
<dbReference type="InterPro" id="IPR000668">
    <property type="entry name" value="Peptidase_C1A_C"/>
</dbReference>
<dbReference type="EMBL" id="LNIX01000006">
    <property type="protein sequence ID" value="OXA52877.1"/>
    <property type="molecule type" value="Genomic_DNA"/>
</dbReference>
<dbReference type="PROSITE" id="PS00639">
    <property type="entry name" value="THIOL_PROTEASE_HIS"/>
    <property type="match status" value="1"/>
</dbReference>
<evidence type="ECO:0000256" key="1">
    <source>
        <dbReference type="ARBA" id="ARBA00008455"/>
    </source>
</evidence>
<dbReference type="InterPro" id="IPR038765">
    <property type="entry name" value="Papain-like_cys_pep_sf"/>
</dbReference>
<keyword evidence="6" id="KW-1015">Disulfide bond</keyword>